<feature type="non-terminal residue" evidence="4">
    <location>
        <position position="1"/>
    </location>
</feature>
<dbReference type="InterPro" id="IPR011010">
    <property type="entry name" value="DNA_brk_join_enz"/>
</dbReference>
<sequence length="1656" mass="179043">GCRCVPPDVPATTLGGESAAAAAPPGLDAAPGGEPPPPAPEGPAADASLGSWWLAAAWGLLALAGGGGALAAQLGSTGRARLAGLTVCGLVGLLATARVARQAWWLYCDQEATKAQMASLRAQMQQLALSGAMGMPGGGFPGGGPPDGAMHGWADVGAPPPGIPQVPGVTMAGPATGPVGPPVGQATQAPAGAASLDALGARAGIAALAAPEAGATAAAGSPPYVPQYRPPELDSKVRQQAKQVKELLTAFANARGQDYMWGRRFWSNIYTMDSSGQLVPEAKRLLTGFGYVGEQTVTAPRHEELGAALDRLASEAALTAGAGIWQSTPSQGLAAAAGGSEETRWGSSLPADLQRAAPEIYRAMRSEGSTSARDWIAQRYQGSRTSPVWVDLWTLATSVDFRLRECGSHLEIMRVLAKDDMMEIGLRRLAAYVYEQRSGDRVGAQPMLGIAPPGGSADVAPTWTAASATMHSKIEHQRRERVEAEARHRRKNDKGGGRGDGRGVRDDLHPPLQQVISAQPGQEAFFPITLVDRPTQMTSRSSRLRHRFKRKLTLWALANEFVQGINSMDTGSCKDLTRPRRKESLSENMRGLHGQVHRVALRDAKRLAEARRDCGLAGAPAVLELARAEEVGYGKPTRLSTHEALRAEDIDEPQVVKSANMLEALEPEEARYYSDEGLVVAPTELRSRVIFEELQAKFGFAGGTQEEYEKYFSRSDMPPNLWLFGGPQEVKAIAGFSTVGKKTSGRRRKIILMAAANYMFQDARGRAEHGLHGGGALASLHVPSDDWAAAAFDESNAFSSVEVPSCSHSVHILMSINARICSMTLRRSLVDPQHGHTLAWQAGYQMLTDDDWAERQRLRRDGTPPSGFSVASWCEAVRHARRQETRVFVVMHLFAGARREQDAQHHVEAMMADLELKVLMISVDLAEDSRWDLGRVDTCVSEGLVDVIPGDPPCSTWSRASIQTILPGEEPYPSIFDTEILKGLESRTGARHISFDQCMMGGPSQKPTRVTGTARLAATEALRCDGAHTHELSHGKVNGNFRTTKLATYPPRLCRWIAEGIVATLSEMAQTGGGPRAVPGARDTSFYLHIDDGLIAADGGSQQSGEKKVNKLVHQVADALEDVGFVAKEGGEHGMVDRIVGYEVESSPARVRVPKRKAALMHEAPLLLTSRDWVHLDHLASVIGVWIWAALLARHWLSAPQHLFQFARREGPRRRRRWPSARREAAAMRRGIMGLYADLGAPLLPMVFASDAEGAQDFDAGGYGIVVAAANSKIVEELRNAGTRPGVAVAKPGQLQKVLERGPETLQPFLPVSSVERGWIDGEASWIPVESGRWKAPDHIVLGERRAALKVLSRLALLPEAHRSKVLSLEDNMAVAGAAAKGRSAAGPANYLLRRRCALSSATEIRMHLPWVETESPDEWDDTIMEYKASVDLLKSHFTSLLAAIEFKFPRLKGRLCRCHAALRGWELEHQTKHTVPMVSTAQAFVSVRLSALGEPRLAIGLMLQGKVGMRPSEMLGIVTSDLVFPEESGYGRGRGPLIVGLGIKANTKAKRPQSNDILEASSPVLVDLLRTLKAHTPPGGRMFPYTLEKYRKLLARIQSECNLPMGWTPHSARAGFASEATAWGMSFESSKFEKQAVGRWTVPFEYISTWPRPPT</sequence>
<dbReference type="InterPro" id="IPR013762">
    <property type="entry name" value="Integrase-like_cat_sf"/>
</dbReference>
<evidence type="ECO:0000313" key="4">
    <source>
        <dbReference type="EMBL" id="CAK0826767.1"/>
    </source>
</evidence>
<feature type="compositionally biased region" description="Basic and acidic residues" evidence="2">
    <location>
        <begin position="493"/>
        <end position="508"/>
    </location>
</feature>
<dbReference type="Gene3D" id="1.10.443.10">
    <property type="entry name" value="Intergrase catalytic core"/>
    <property type="match status" value="1"/>
</dbReference>
<keyword evidence="5" id="KW-1185">Reference proteome</keyword>
<gene>
    <name evidence="4" type="ORF">PCOR1329_LOCUS26479</name>
</gene>
<evidence type="ECO:0000256" key="1">
    <source>
        <dbReference type="ARBA" id="ARBA00023172"/>
    </source>
</evidence>
<dbReference type="Proteomes" id="UP001189429">
    <property type="component" value="Unassembled WGS sequence"/>
</dbReference>
<protein>
    <submittedName>
        <fullName evidence="4">Uncharacterized protein</fullName>
    </submittedName>
</protein>
<comment type="caution">
    <text evidence="4">The sequence shown here is derived from an EMBL/GenBank/DDBJ whole genome shotgun (WGS) entry which is preliminary data.</text>
</comment>
<accession>A0ABN9S4R6</accession>
<reference evidence="4" key="1">
    <citation type="submission" date="2023-10" db="EMBL/GenBank/DDBJ databases">
        <authorList>
            <person name="Chen Y."/>
            <person name="Shah S."/>
            <person name="Dougan E. K."/>
            <person name="Thang M."/>
            <person name="Chan C."/>
        </authorList>
    </citation>
    <scope>NUCLEOTIDE SEQUENCE [LARGE SCALE GENOMIC DNA]</scope>
</reference>
<organism evidence="4 5">
    <name type="scientific">Prorocentrum cordatum</name>
    <dbReference type="NCBI Taxonomy" id="2364126"/>
    <lineage>
        <taxon>Eukaryota</taxon>
        <taxon>Sar</taxon>
        <taxon>Alveolata</taxon>
        <taxon>Dinophyceae</taxon>
        <taxon>Prorocentrales</taxon>
        <taxon>Prorocentraceae</taxon>
        <taxon>Prorocentrum</taxon>
    </lineage>
</organism>
<name>A0ABN9S4R6_9DINO</name>
<feature type="transmembrane region" description="Helical" evidence="3">
    <location>
        <begin position="84"/>
        <end position="107"/>
    </location>
</feature>
<dbReference type="SUPFAM" id="SSF56349">
    <property type="entry name" value="DNA breaking-rejoining enzymes"/>
    <property type="match status" value="1"/>
</dbReference>
<keyword evidence="3" id="KW-1133">Transmembrane helix</keyword>
<keyword evidence="3" id="KW-0812">Transmembrane</keyword>
<feature type="transmembrane region" description="Helical" evidence="3">
    <location>
        <begin position="52"/>
        <end position="72"/>
    </location>
</feature>
<feature type="region of interest" description="Disordered" evidence="2">
    <location>
        <begin position="1"/>
        <end position="46"/>
    </location>
</feature>
<feature type="compositionally biased region" description="Low complexity" evidence="2">
    <location>
        <begin position="11"/>
        <end position="32"/>
    </location>
</feature>
<feature type="compositionally biased region" description="Basic and acidic residues" evidence="2">
    <location>
        <begin position="472"/>
        <end position="486"/>
    </location>
</feature>
<keyword evidence="3" id="KW-0472">Membrane</keyword>
<feature type="region of interest" description="Disordered" evidence="2">
    <location>
        <begin position="471"/>
        <end position="508"/>
    </location>
</feature>
<evidence type="ECO:0000256" key="3">
    <source>
        <dbReference type="SAM" id="Phobius"/>
    </source>
</evidence>
<dbReference type="EMBL" id="CAUYUJ010009432">
    <property type="protein sequence ID" value="CAK0826767.1"/>
    <property type="molecule type" value="Genomic_DNA"/>
</dbReference>
<evidence type="ECO:0000256" key="2">
    <source>
        <dbReference type="SAM" id="MobiDB-lite"/>
    </source>
</evidence>
<evidence type="ECO:0000313" key="5">
    <source>
        <dbReference type="Proteomes" id="UP001189429"/>
    </source>
</evidence>
<keyword evidence="1" id="KW-0233">DNA recombination</keyword>
<proteinExistence type="predicted"/>